<protein>
    <submittedName>
        <fullName evidence="1">XisI protein</fullName>
    </submittedName>
</protein>
<dbReference type="EMBL" id="PVWJ01000044">
    <property type="protein sequence ID" value="PSB02984.1"/>
    <property type="molecule type" value="Genomic_DNA"/>
</dbReference>
<dbReference type="Proteomes" id="UP000238762">
    <property type="component" value="Unassembled WGS sequence"/>
</dbReference>
<comment type="caution">
    <text evidence="1">The sequence shown here is derived from an EMBL/GenBank/DDBJ whole genome shotgun (WGS) entry which is preliminary data.</text>
</comment>
<gene>
    <name evidence="1" type="ORF">C7B64_10675</name>
</gene>
<evidence type="ECO:0000313" key="1">
    <source>
        <dbReference type="EMBL" id="PSB02984.1"/>
    </source>
</evidence>
<dbReference type="Gene3D" id="3.30.310.110">
    <property type="entry name" value="XisI-like"/>
    <property type="match status" value="1"/>
</dbReference>
<dbReference type="Pfam" id="PF08869">
    <property type="entry name" value="XisI"/>
    <property type="match status" value="1"/>
</dbReference>
<dbReference type="RefSeq" id="WP_106288635.1">
    <property type="nucleotide sequence ID" value="NZ_CAWNTC010000030.1"/>
</dbReference>
<keyword evidence="2" id="KW-1185">Reference proteome</keyword>
<reference evidence="1 2" key="2">
    <citation type="submission" date="2018-03" db="EMBL/GenBank/DDBJ databases">
        <title>The ancient ancestry and fast evolution of plastids.</title>
        <authorList>
            <person name="Moore K.R."/>
            <person name="Magnabosco C."/>
            <person name="Momper L."/>
            <person name="Gold D.A."/>
            <person name="Bosak T."/>
            <person name="Fournier G.P."/>
        </authorList>
    </citation>
    <scope>NUCLEOTIDE SEQUENCE [LARGE SCALE GENOMIC DNA]</scope>
    <source>
        <strain evidence="1 2">CCAP 1448/3</strain>
    </source>
</reference>
<name>A0A2T1C432_9CYAN</name>
<dbReference type="OrthoDB" id="467081at2"/>
<dbReference type="InterPro" id="IPR035943">
    <property type="entry name" value="XisI-like_sf"/>
</dbReference>
<accession>A0A2T1C432</accession>
<reference evidence="1 2" key="1">
    <citation type="submission" date="2018-02" db="EMBL/GenBank/DDBJ databases">
        <authorList>
            <person name="Cohen D.B."/>
            <person name="Kent A.D."/>
        </authorList>
    </citation>
    <scope>NUCLEOTIDE SEQUENCE [LARGE SCALE GENOMIC DNA]</scope>
    <source>
        <strain evidence="1 2">CCAP 1448/3</strain>
    </source>
</reference>
<organism evidence="1 2">
    <name type="scientific">Merismopedia glauca CCAP 1448/3</name>
    <dbReference type="NCBI Taxonomy" id="1296344"/>
    <lineage>
        <taxon>Bacteria</taxon>
        <taxon>Bacillati</taxon>
        <taxon>Cyanobacteriota</taxon>
        <taxon>Cyanophyceae</taxon>
        <taxon>Synechococcales</taxon>
        <taxon>Merismopediaceae</taxon>
        <taxon>Merismopedia</taxon>
    </lineage>
</organism>
<proteinExistence type="predicted"/>
<evidence type="ECO:0000313" key="2">
    <source>
        <dbReference type="Proteomes" id="UP000238762"/>
    </source>
</evidence>
<dbReference type="CDD" id="cd16382">
    <property type="entry name" value="XisI-like"/>
    <property type="match status" value="1"/>
</dbReference>
<dbReference type="AlphaFoldDB" id="A0A2T1C432"/>
<dbReference type="SUPFAM" id="SSF143847">
    <property type="entry name" value="XisI-like"/>
    <property type="match status" value="1"/>
</dbReference>
<sequence>MERVDYPTLIQTILAKYADRPPEEDVEIQLIFDTARNRYQMLFVGWEDAKRIYSCVVHVDIKGNKFWIQRDRTEVGIANLLVEAGVPKTDIVLAFYAPYKRVYTEFAAG</sequence>
<dbReference type="InterPro" id="IPR014968">
    <property type="entry name" value="XisI"/>
</dbReference>